<protein>
    <recommendedName>
        <fullName evidence="7">Amidophosphoribosyltransferase</fullName>
        <shortName evidence="7">ATase</shortName>
        <ecNumber evidence="7">2.4.2.14</ecNumber>
    </recommendedName>
    <alternativeName>
        <fullName evidence="7">Glutamine phosphoribosylpyrophosphate amidotransferase</fullName>
        <shortName evidence="7">GPATase</shortName>
    </alternativeName>
</protein>
<dbReference type="KEGG" id="pbp:STSP1_01282"/>
<dbReference type="GO" id="GO:0051539">
    <property type="term" value="F:4 iron, 4 sulfur cluster binding"/>
    <property type="evidence" value="ECO:0007669"/>
    <property type="project" value="UniProtKB-KW"/>
</dbReference>
<dbReference type="OrthoDB" id="9801213at2"/>
<organism evidence="13 14">
    <name type="scientific">Sedimentisphaera salicampi</name>
    <dbReference type="NCBI Taxonomy" id="1941349"/>
    <lineage>
        <taxon>Bacteria</taxon>
        <taxon>Pseudomonadati</taxon>
        <taxon>Planctomycetota</taxon>
        <taxon>Phycisphaerae</taxon>
        <taxon>Sedimentisphaerales</taxon>
        <taxon>Sedimentisphaeraceae</taxon>
        <taxon>Sedimentisphaera</taxon>
    </lineage>
</organism>
<feature type="binding site" evidence="7 11">
    <location>
        <position position="250"/>
    </location>
    <ligand>
        <name>[4Fe-4S] cluster</name>
        <dbReference type="ChEBI" id="CHEBI:49883"/>
    </ligand>
</feature>
<feature type="binding site" evidence="7 10">
    <location>
        <position position="297"/>
    </location>
    <ligand>
        <name>Mg(2+)</name>
        <dbReference type="ChEBI" id="CHEBI:18420"/>
    </ligand>
</feature>
<dbReference type="Gene3D" id="3.40.50.2020">
    <property type="match status" value="1"/>
</dbReference>
<dbReference type="CDD" id="cd00715">
    <property type="entry name" value="GPATase_N"/>
    <property type="match status" value="1"/>
</dbReference>
<dbReference type="InterPro" id="IPR035584">
    <property type="entry name" value="PurF_N"/>
</dbReference>
<comment type="similarity">
    <text evidence="2 7 8">In the C-terminal section; belongs to the purine/pyrimidine phosphoribosyltransferase family.</text>
</comment>
<dbReference type="Proteomes" id="UP000193334">
    <property type="component" value="Chromosome"/>
</dbReference>
<feature type="active site" description="Nucleophile" evidence="7 9">
    <location>
        <position position="8"/>
    </location>
</feature>
<comment type="function">
    <text evidence="7">Catalyzes the formation of phosphoribosylamine from phosphoribosylpyrophosphate (PRPP) and glutamine.</text>
</comment>
<evidence type="ECO:0000256" key="10">
    <source>
        <dbReference type="PIRSR" id="PIRSR000485-2"/>
    </source>
</evidence>
<evidence type="ECO:0000256" key="7">
    <source>
        <dbReference type="HAMAP-Rule" id="MF_01931"/>
    </source>
</evidence>
<evidence type="ECO:0000256" key="1">
    <source>
        <dbReference type="ARBA" id="ARBA00005209"/>
    </source>
</evidence>
<keyword evidence="7 11" id="KW-0408">Iron</keyword>
<dbReference type="SUPFAM" id="SSF56235">
    <property type="entry name" value="N-terminal nucleophile aminohydrolases (Ntn hydrolases)"/>
    <property type="match status" value="1"/>
</dbReference>
<dbReference type="GO" id="GO:0006189">
    <property type="term" value="P:'de novo' IMP biosynthetic process"/>
    <property type="evidence" value="ECO:0007669"/>
    <property type="project" value="UniProtKB-UniRule"/>
</dbReference>
<sequence>MSYKREECGVFGIWNTENPAEKIYFGLHSLQHRGQESAGMTTTDRSSLKHFAGMGTVSKVFRKSSMNIIPKLSDGASGGIGHVRYSTAGASMRDNAQPMVAAYSQGEVAVAHNGNITNADILREEYESTGSIFKTTSDTEILIHMLAKPAHINKTDTIAHVMRHLDGAFCVLYLFPDRIEAARDPHGIRPLSIGKSKNGAWCVASESCAFDAIGGELVRDVEPGEIVTLSDDGLSSRFFIEPGSVKPSHCIFEHVYFSRQNSKVFGENVHTARKNFGAQLAVEHPADADVVIPIPDSGTASAIGYANRSGIPFDMGFVRSHYIGRSFIAPTQEMRDLAVRLKLAVIKEAVEGKRVVVVDDSIVRGTTTRGKVKNLREAGAKEVHIRVSCPPLKFPCFYGVDFASKDELVANRMDMDELSRYLEADSIGYLSVEGMLSCVNLPPEHYCTACWTGKYKAPTHRARSKDAMGGSNHKMLFQIEDSR</sequence>
<comment type="cofactor">
    <cofactor evidence="7 10">
        <name>Mg(2+)</name>
        <dbReference type="ChEBI" id="CHEBI:18420"/>
    </cofactor>
    <text evidence="7 10">Binds 1 Mg(2+) ion per subunit.</text>
</comment>
<reference evidence="14" key="1">
    <citation type="submission" date="2017-04" db="EMBL/GenBank/DDBJ databases">
        <title>Comparative genomics and description of representatives of a novel lineage of planctomycetes thriving in anoxic sediments.</title>
        <authorList>
            <person name="Spring S."/>
            <person name="Bunk B."/>
            <person name="Sproer C."/>
        </authorList>
    </citation>
    <scope>NUCLEOTIDE SEQUENCE [LARGE SCALE GENOMIC DNA]</scope>
    <source>
        <strain evidence="14">ST-PulAB-D4</strain>
    </source>
</reference>
<feature type="binding site" evidence="7 11">
    <location>
        <position position="396"/>
    </location>
    <ligand>
        <name>[4Fe-4S] cluster</name>
        <dbReference type="ChEBI" id="CHEBI:49883"/>
    </ligand>
</feature>
<dbReference type="Pfam" id="PF13537">
    <property type="entry name" value="GATase_7"/>
    <property type="match status" value="1"/>
</dbReference>
<evidence type="ECO:0000256" key="8">
    <source>
        <dbReference type="PIRNR" id="PIRNR000485"/>
    </source>
</evidence>
<gene>
    <name evidence="7 13" type="primary">purF</name>
    <name evidence="13" type="ORF">STSP1_01282</name>
</gene>
<dbReference type="InterPro" id="IPR017932">
    <property type="entry name" value="GATase_2_dom"/>
</dbReference>
<accession>A0A1W6LM89</accession>
<dbReference type="InterPro" id="IPR029055">
    <property type="entry name" value="Ntn_hydrolases_N"/>
</dbReference>
<keyword evidence="4 7" id="KW-0808">Transferase</keyword>
<evidence type="ECO:0000256" key="6">
    <source>
        <dbReference type="ARBA" id="ARBA00022962"/>
    </source>
</evidence>
<dbReference type="AlphaFoldDB" id="A0A1W6LM89"/>
<comment type="catalytic activity">
    <reaction evidence="7 8">
        <text>5-phospho-beta-D-ribosylamine + L-glutamate + diphosphate = 5-phospho-alpha-D-ribose 1-diphosphate + L-glutamine + H2O</text>
        <dbReference type="Rhea" id="RHEA:14905"/>
        <dbReference type="ChEBI" id="CHEBI:15377"/>
        <dbReference type="ChEBI" id="CHEBI:29985"/>
        <dbReference type="ChEBI" id="CHEBI:33019"/>
        <dbReference type="ChEBI" id="CHEBI:58017"/>
        <dbReference type="ChEBI" id="CHEBI:58359"/>
        <dbReference type="ChEBI" id="CHEBI:58681"/>
        <dbReference type="EC" id="2.4.2.14"/>
    </reaction>
</comment>
<keyword evidence="7 11" id="KW-0411">Iron-sulfur</keyword>
<dbReference type="RefSeq" id="WP_085755566.1">
    <property type="nucleotide sequence ID" value="NZ_CP021023.1"/>
</dbReference>
<keyword evidence="7" id="KW-0004">4Fe-4S</keyword>
<evidence type="ECO:0000259" key="12">
    <source>
        <dbReference type="PROSITE" id="PS51278"/>
    </source>
</evidence>
<dbReference type="InterPro" id="IPR029057">
    <property type="entry name" value="PRTase-like"/>
</dbReference>
<evidence type="ECO:0000256" key="9">
    <source>
        <dbReference type="PIRSR" id="PIRSR000485-1"/>
    </source>
</evidence>
<evidence type="ECO:0000256" key="5">
    <source>
        <dbReference type="ARBA" id="ARBA00022755"/>
    </source>
</evidence>
<dbReference type="EC" id="2.4.2.14" evidence="7"/>
<keyword evidence="7 10" id="KW-0479">Metal-binding</keyword>
<name>A0A1W6LM89_9BACT</name>
<keyword evidence="7 10" id="KW-0460">Magnesium</keyword>
<keyword evidence="3 7" id="KW-0328">Glycosyltransferase</keyword>
<evidence type="ECO:0000256" key="4">
    <source>
        <dbReference type="ARBA" id="ARBA00022679"/>
    </source>
</evidence>
<dbReference type="GO" id="GO:0000287">
    <property type="term" value="F:magnesium ion binding"/>
    <property type="evidence" value="ECO:0007669"/>
    <property type="project" value="UniProtKB-UniRule"/>
</dbReference>
<keyword evidence="14" id="KW-1185">Reference proteome</keyword>
<dbReference type="Gene3D" id="3.60.20.10">
    <property type="entry name" value="Glutamine Phosphoribosylpyrophosphate, subunit 1, domain 1"/>
    <property type="match status" value="1"/>
</dbReference>
<evidence type="ECO:0000256" key="11">
    <source>
        <dbReference type="PIRSR" id="PIRSR000485-3"/>
    </source>
</evidence>
<dbReference type="PROSITE" id="PS51278">
    <property type="entry name" value="GATASE_TYPE_2"/>
    <property type="match status" value="1"/>
</dbReference>
<dbReference type="Pfam" id="PF00156">
    <property type="entry name" value="Pribosyltran"/>
    <property type="match status" value="1"/>
</dbReference>
<dbReference type="GO" id="GO:0004044">
    <property type="term" value="F:amidophosphoribosyltransferase activity"/>
    <property type="evidence" value="ECO:0007669"/>
    <property type="project" value="UniProtKB-UniRule"/>
</dbReference>
<keyword evidence="6 7" id="KW-0315">Glutamine amidotransferase</keyword>
<proteinExistence type="inferred from homology"/>
<evidence type="ECO:0000313" key="14">
    <source>
        <dbReference type="Proteomes" id="UP000193334"/>
    </source>
</evidence>
<feature type="domain" description="Glutamine amidotransferase type-2" evidence="12">
    <location>
        <begin position="8"/>
        <end position="232"/>
    </location>
</feature>
<keyword evidence="5 7" id="KW-0658">Purine biosynthesis</keyword>
<dbReference type="PANTHER" id="PTHR11907">
    <property type="entry name" value="AMIDOPHOSPHORIBOSYLTRANSFERASE"/>
    <property type="match status" value="1"/>
</dbReference>
<feature type="binding site" evidence="7 11">
    <location>
        <position position="447"/>
    </location>
    <ligand>
        <name>[4Fe-4S] cluster</name>
        <dbReference type="ChEBI" id="CHEBI:49883"/>
    </ligand>
</feature>
<dbReference type="UniPathway" id="UPA00074">
    <property type="reaction ID" value="UER00124"/>
</dbReference>
<dbReference type="InterPro" id="IPR005854">
    <property type="entry name" value="PurF"/>
</dbReference>
<dbReference type="HAMAP" id="MF_01931">
    <property type="entry name" value="PurF"/>
    <property type="match status" value="1"/>
</dbReference>
<dbReference type="EMBL" id="CP021023">
    <property type="protein sequence ID" value="ARN56889.1"/>
    <property type="molecule type" value="Genomic_DNA"/>
</dbReference>
<comment type="cofactor">
    <cofactor evidence="7 11">
        <name>[4Fe-4S] cluster</name>
        <dbReference type="ChEBI" id="CHEBI:49883"/>
    </cofactor>
    <text evidence="7 11">Binds 1 [4Fe-4S] cluster per subunit.</text>
</comment>
<dbReference type="SUPFAM" id="SSF53271">
    <property type="entry name" value="PRTase-like"/>
    <property type="match status" value="1"/>
</dbReference>
<dbReference type="PIRSF" id="PIRSF000485">
    <property type="entry name" value="Amd_phspho_trans"/>
    <property type="match status" value="1"/>
</dbReference>
<evidence type="ECO:0000256" key="2">
    <source>
        <dbReference type="ARBA" id="ARBA00010138"/>
    </source>
</evidence>
<dbReference type="InterPro" id="IPR000836">
    <property type="entry name" value="PRTase_dom"/>
</dbReference>
<evidence type="ECO:0000313" key="13">
    <source>
        <dbReference type="EMBL" id="ARN56889.1"/>
    </source>
</evidence>
<comment type="pathway">
    <text evidence="1 7 8">Purine metabolism; IMP biosynthesis via de novo pathway; N(1)-(5-phospho-D-ribosyl)glycinamide from 5-phospho-alpha-D-ribose 1-diphosphate: step 1/2.</text>
</comment>
<feature type="binding site" evidence="7 10">
    <location>
        <position position="360"/>
    </location>
    <ligand>
        <name>Mg(2+)</name>
        <dbReference type="ChEBI" id="CHEBI:18420"/>
    </ligand>
</feature>
<feature type="binding site" evidence="7 10">
    <location>
        <position position="359"/>
    </location>
    <ligand>
        <name>Mg(2+)</name>
        <dbReference type="ChEBI" id="CHEBI:18420"/>
    </ligand>
</feature>
<feature type="binding site" evidence="7 11">
    <location>
        <position position="450"/>
    </location>
    <ligand>
        <name>[4Fe-4S] cluster</name>
        <dbReference type="ChEBI" id="CHEBI:49883"/>
    </ligand>
</feature>
<dbReference type="STRING" id="1941349.STSP1_01282"/>
<dbReference type="CDD" id="cd06223">
    <property type="entry name" value="PRTases_typeI"/>
    <property type="match status" value="1"/>
</dbReference>
<dbReference type="NCBIfam" id="TIGR01134">
    <property type="entry name" value="purF"/>
    <property type="match status" value="1"/>
</dbReference>
<dbReference type="GO" id="GO:0009113">
    <property type="term" value="P:purine nucleobase biosynthetic process"/>
    <property type="evidence" value="ECO:0007669"/>
    <property type="project" value="UniProtKB-UniRule"/>
</dbReference>
<evidence type="ECO:0000256" key="3">
    <source>
        <dbReference type="ARBA" id="ARBA00022676"/>
    </source>
</evidence>